<evidence type="ECO:0000313" key="1">
    <source>
        <dbReference type="EMBL" id="GIX94421.1"/>
    </source>
</evidence>
<reference evidence="1 2" key="1">
    <citation type="submission" date="2021-06" db="EMBL/GenBank/DDBJ databases">
        <title>Caerostris extrusa draft genome.</title>
        <authorList>
            <person name="Kono N."/>
            <person name="Arakawa K."/>
        </authorList>
    </citation>
    <scope>NUCLEOTIDE SEQUENCE [LARGE SCALE GENOMIC DNA]</scope>
</reference>
<name>A0AAV4PFE4_CAEEX</name>
<organism evidence="1 2">
    <name type="scientific">Caerostris extrusa</name>
    <name type="common">Bark spider</name>
    <name type="synonym">Caerostris bankana</name>
    <dbReference type="NCBI Taxonomy" id="172846"/>
    <lineage>
        <taxon>Eukaryota</taxon>
        <taxon>Metazoa</taxon>
        <taxon>Ecdysozoa</taxon>
        <taxon>Arthropoda</taxon>
        <taxon>Chelicerata</taxon>
        <taxon>Arachnida</taxon>
        <taxon>Araneae</taxon>
        <taxon>Araneomorphae</taxon>
        <taxon>Entelegynae</taxon>
        <taxon>Araneoidea</taxon>
        <taxon>Araneidae</taxon>
        <taxon>Caerostris</taxon>
    </lineage>
</organism>
<comment type="caution">
    <text evidence="1">The sequence shown here is derived from an EMBL/GenBank/DDBJ whole genome shotgun (WGS) entry which is preliminary data.</text>
</comment>
<gene>
    <name evidence="1" type="ORF">CEXT_557541</name>
</gene>
<protein>
    <submittedName>
        <fullName evidence="1">Uncharacterized protein</fullName>
    </submittedName>
</protein>
<dbReference type="EMBL" id="BPLR01004372">
    <property type="protein sequence ID" value="GIX94421.1"/>
    <property type="molecule type" value="Genomic_DNA"/>
</dbReference>
<keyword evidence="2" id="KW-1185">Reference proteome</keyword>
<proteinExistence type="predicted"/>
<accession>A0AAV4PFE4</accession>
<evidence type="ECO:0000313" key="2">
    <source>
        <dbReference type="Proteomes" id="UP001054945"/>
    </source>
</evidence>
<dbReference type="AlphaFoldDB" id="A0AAV4PFE4"/>
<sequence>MHAAIISQTKRDLLPVKCHGLLCIQINLNKLSSFLASVEQFRKVLQSTTSGEIETNGHRHSGDEPSVRRFERISVIAIPLLISRKFPGLYSLRYISAITREEDY</sequence>
<dbReference type="Proteomes" id="UP001054945">
    <property type="component" value="Unassembled WGS sequence"/>
</dbReference>